<dbReference type="PANTHER" id="PTHR43488">
    <property type="entry name" value="GLUTAMATE-PYRUVATE AMINOTRANSFERASE ALAA"/>
    <property type="match status" value="1"/>
</dbReference>
<protein>
    <recommendedName>
        <fullName evidence="6">alanine transaminase</fullName>
        <ecNumber evidence="6">2.6.1.2</ecNumber>
    </recommendedName>
</protein>
<dbReference type="GO" id="GO:0030170">
    <property type="term" value="F:pyridoxal phosphate binding"/>
    <property type="evidence" value="ECO:0007669"/>
    <property type="project" value="InterPro"/>
</dbReference>
<keyword evidence="9" id="KW-1185">Reference proteome</keyword>
<dbReference type="CDD" id="cd00609">
    <property type="entry name" value="AAT_like"/>
    <property type="match status" value="1"/>
</dbReference>
<evidence type="ECO:0000256" key="3">
    <source>
        <dbReference type="ARBA" id="ARBA00022576"/>
    </source>
</evidence>
<evidence type="ECO:0000256" key="6">
    <source>
        <dbReference type="ARBA" id="ARBA00026106"/>
    </source>
</evidence>
<dbReference type="SUPFAM" id="SSF53383">
    <property type="entry name" value="PLP-dependent transferases"/>
    <property type="match status" value="1"/>
</dbReference>
<comment type="similarity">
    <text evidence="2">Belongs to the class-I pyridoxal-phosphate-dependent aminotransferase family.</text>
</comment>
<gene>
    <name evidence="8" type="ORF">BKA12_000210</name>
</gene>
<dbReference type="InterPro" id="IPR051926">
    <property type="entry name" value="Ala_Aminotransferase"/>
</dbReference>
<dbReference type="GO" id="GO:0004021">
    <property type="term" value="F:L-alanine:2-oxoglutarate aminotransferase activity"/>
    <property type="evidence" value="ECO:0007669"/>
    <property type="project" value="UniProtKB-EC"/>
</dbReference>
<accession>A0A7W8Y9G3</accession>
<dbReference type="EMBL" id="JACHBL010000001">
    <property type="protein sequence ID" value="MBB5597130.1"/>
    <property type="molecule type" value="Genomic_DNA"/>
</dbReference>
<evidence type="ECO:0000256" key="2">
    <source>
        <dbReference type="ARBA" id="ARBA00007441"/>
    </source>
</evidence>
<dbReference type="InterPro" id="IPR015421">
    <property type="entry name" value="PyrdxlP-dep_Trfase_major"/>
</dbReference>
<proteinExistence type="inferred from homology"/>
<dbReference type="AlphaFoldDB" id="A0A7W8Y9G3"/>
<sequence>MSNAGRYQKSDKLSNVLYDIRGPVLEQAQRMEAEGHSILKLNIGNPAPFGFEAPDAILVDMIRNLPQAQGYSDSRGILSARTAVSQYYQTRGIQTISVDDIYLGNGVSELITLSLNALLNNGDEVLIPSPDYPLWTASVSLAGGNPVHYTCVEEEGWLPDLEEIESLVTERTKGIVIINPNNPTGAVYPKHILEGMLEIAFRHKLVVFADEIYEKILYDDAVHYNVAALNDDVLTLTFSGLSKAYRVCGFRAGWMAISGPKFHAKSYIEGLNMLTNMRLCANVPAQHAIQTALGGYQSINDLILPGGRLLDQRNLSHKMLNDIPGVSVKQAMGAMYLFPKLDPEIYPIEDDEQFALELLQEQRILVTQGTGFNWKNHDHFRLVTLPSVDMLEEALSRIAEFLENYRQRYGTD</sequence>
<dbReference type="RefSeq" id="WP_183640009.1">
    <property type="nucleotide sequence ID" value="NZ_JACHBL010000001.1"/>
</dbReference>
<evidence type="ECO:0000313" key="9">
    <source>
        <dbReference type="Proteomes" id="UP000523863"/>
    </source>
</evidence>
<dbReference type="Gene3D" id="3.40.640.10">
    <property type="entry name" value="Type I PLP-dependent aspartate aminotransferase-like (Major domain)"/>
    <property type="match status" value="1"/>
</dbReference>
<dbReference type="Proteomes" id="UP000523863">
    <property type="component" value="Unassembled WGS sequence"/>
</dbReference>
<dbReference type="Gene3D" id="3.90.1150.10">
    <property type="entry name" value="Aspartate Aminotransferase, domain 1"/>
    <property type="match status" value="1"/>
</dbReference>
<evidence type="ECO:0000259" key="7">
    <source>
        <dbReference type="Pfam" id="PF00155"/>
    </source>
</evidence>
<dbReference type="InterPro" id="IPR015424">
    <property type="entry name" value="PyrdxlP-dep_Trfase"/>
</dbReference>
<reference evidence="8 9" key="1">
    <citation type="submission" date="2020-08" db="EMBL/GenBank/DDBJ databases">
        <title>Sequencing the genomes of 1000 actinobacteria strains.</title>
        <authorList>
            <person name="Klenk H.-P."/>
        </authorList>
    </citation>
    <scope>NUCLEOTIDE SEQUENCE [LARGE SCALE GENOMIC DNA]</scope>
    <source>
        <strain evidence="8 9">DSM 23694</strain>
    </source>
</reference>
<evidence type="ECO:0000256" key="4">
    <source>
        <dbReference type="ARBA" id="ARBA00022679"/>
    </source>
</evidence>
<evidence type="ECO:0000256" key="1">
    <source>
        <dbReference type="ARBA" id="ARBA00001933"/>
    </source>
</evidence>
<keyword evidence="4 8" id="KW-0808">Transferase</keyword>
<comment type="caution">
    <text evidence="8">The sequence shown here is derived from an EMBL/GenBank/DDBJ whole genome shotgun (WGS) entry which is preliminary data.</text>
</comment>
<keyword evidence="5" id="KW-0663">Pyridoxal phosphate</keyword>
<feature type="domain" description="Aminotransferase class I/classII large" evidence="7">
    <location>
        <begin position="39"/>
        <end position="398"/>
    </location>
</feature>
<dbReference type="PANTHER" id="PTHR43488:SF2">
    <property type="entry name" value="GLUTAMATE-PYRUVATE AMINOTRANSFERASE ALAA"/>
    <property type="match status" value="1"/>
</dbReference>
<keyword evidence="3 8" id="KW-0032">Aminotransferase</keyword>
<comment type="cofactor">
    <cofactor evidence="1">
        <name>pyridoxal 5'-phosphate</name>
        <dbReference type="ChEBI" id="CHEBI:597326"/>
    </cofactor>
</comment>
<dbReference type="InterPro" id="IPR004839">
    <property type="entry name" value="Aminotransferase_I/II_large"/>
</dbReference>
<evidence type="ECO:0000313" key="8">
    <source>
        <dbReference type="EMBL" id="MBB5597130.1"/>
    </source>
</evidence>
<name>A0A7W8Y9G3_9MICC</name>
<dbReference type="InterPro" id="IPR015422">
    <property type="entry name" value="PyrdxlP-dep_Trfase_small"/>
</dbReference>
<dbReference type="EC" id="2.6.1.2" evidence="6"/>
<organism evidence="8 9">
    <name type="scientific">Neomicrococcus lactis</name>
    <dbReference type="NCBI Taxonomy" id="732241"/>
    <lineage>
        <taxon>Bacteria</taxon>
        <taxon>Bacillati</taxon>
        <taxon>Actinomycetota</taxon>
        <taxon>Actinomycetes</taxon>
        <taxon>Micrococcales</taxon>
        <taxon>Micrococcaceae</taxon>
        <taxon>Neomicrococcus</taxon>
    </lineage>
</organism>
<evidence type="ECO:0000256" key="5">
    <source>
        <dbReference type="ARBA" id="ARBA00022898"/>
    </source>
</evidence>
<dbReference type="Pfam" id="PF00155">
    <property type="entry name" value="Aminotran_1_2"/>
    <property type="match status" value="1"/>
</dbReference>